<dbReference type="EMBL" id="CP086136">
    <property type="protein sequence ID" value="UEM11944.1"/>
    <property type="molecule type" value="Genomic_DNA"/>
</dbReference>
<sequence length="74" mass="8072">MSPTKAAIAALIKASHTAGETEVWSTNLHGEAVIAQYVHMMDSVITGQRVTTFRVAVLKKRENGEWHVANNIIA</sequence>
<dbReference type="RefSeq" id="WP_208088907.1">
    <property type="nucleotide sequence ID" value="NZ_CP086136.1"/>
</dbReference>
<evidence type="ECO:0000313" key="3">
    <source>
        <dbReference type="Proteomes" id="UP000664702"/>
    </source>
</evidence>
<dbReference type="KEGG" id="bban:J4G43_047145"/>
<gene>
    <name evidence="2" type="ORF">J4G43_047145</name>
    <name evidence="1" type="ORF">J4G43_48855</name>
</gene>
<evidence type="ECO:0000313" key="2">
    <source>
        <dbReference type="EMBL" id="UEM11944.1"/>
    </source>
</evidence>
<dbReference type="AlphaFoldDB" id="A0A939MET2"/>
<name>A0A939MET2_9BRAD</name>
<organism evidence="1">
    <name type="scientific">Bradyrhizobium barranii subsp. barranii</name>
    <dbReference type="NCBI Taxonomy" id="2823807"/>
    <lineage>
        <taxon>Bacteria</taxon>
        <taxon>Pseudomonadati</taxon>
        <taxon>Pseudomonadota</taxon>
        <taxon>Alphaproteobacteria</taxon>
        <taxon>Hyphomicrobiales</taxon>
        <taxon>Nitrobacteraceae</taxon>
        <taxon>Bradyrhizobium</taxon>
        <taxon>Bradyrhizobium barranii</taxon>
    </lineage>
</organism>
<accession>A0A939MET2</accession>
<reference evidence="2 3" key="2">
    <citation type="journal article" date="2022" name="Int. J. Syst. Evol. Microbiol.">
        <title>Strains of Bradyrhizobium barranii sp. nov. associated with legumes native to Canada are symbionts of soybeans and belong to different subspecies (subsp. barranii subsp. nov. and subsp. apii subsp. nov.) and symbiovars (sv. glycinearum and sv. septentrionale).</title>
        <authorList>
            <person name="Bromfield E.S.P."/>
            <person name="Cloutier S."/>
            <person name="Wasai-Hara S."/>
            <person name="Minamisawa K."/>
        </authorList>
    </citation>
    <scope>NUCLEOTIDE SEQUENCE [LARGE SCALE GENOMIC DNA]</scope>
    <source>
        <strain evidence="2 3">144S4</strain>
    </source>
</reference>
<reference evidence="1" key="1">
    <citation type="submission" date="2021-03" db="EMBL/GenBank/DDBJ databases">
        <title>Whole Genome Sequence of Bradyrhizobium sp. Strain 144S4.</title>
        <authorList>
            <person name="Bromfield E.S.P."/>
            <person name="Cloutier S."/>
        </authorList>
    </citation>
    <scope>NUCLEOTIDE SEQUENCE [LARGE SCALE GENOMIC DNA]</scope>
    <source>
        <strain evidence="1">144S4</strain>
    </source>
</reference>
<dbReference type="Proteomes" id="UP000664702">
    <property type="component" value="Chromosome"/>
</dbReference>
<dbReference type="EMBL" id="JAGEMI010000001">
    <property type="protein sequence ID" value="MBO1868431.1"/>
    <property type="molecule type" value="Genomic_DNA"/>
</dbReference>
<evidence type="ECO:0000313" key="1">
    <source>
        <dbReference type="EMBL" id="MBO1868431.1"/>
    </source>
</evidence>
<proteinExistence type="predicted"/>
<protein>
    <submittedName>
        <fullName evidence="1">Uncharacterized protein</fullName>
    </submittedName>
</protein>